<dbReference type="EMBL" id="JAFIUH010000006">
    <property type="protein sequence ID" value="MBN4059600.1"/>
    <property type="molecule type" value="Genomic_DNA"/>
</dbReference>
<organism evidence="1 2">
    <name type="scientific">Acidimicrobium ferrooxidans</name>
    <dbReference type="NCBI Taxonomy" id="53635"/>
    <lineage>
        <taxon>Bacteria</taxon>
        <taxon>Bacillati</taxon>
        <taxon>Actinomycetota</taxon>
        <taxon>Acidimicrobiia</taxon>
        <taxon>Acidimicrobiales</taxon>
        <taxon>Acidimicrobiaceae</taxon>
        <taxon>Acidimicrobium</taxon>
    </lineage>
</organism>
<keyword evidence="2" id="KW-1185">Reference proteome</keyword>
<gene>
    <name evidence="1" type="ORF">JYT35_00615</name>
</gene>
<name>A0ABS3AQL9_9ACTN</name>
<reference evidence="1" key="1">
    <citation type="submission" date="2021-02" db="EMBL/GenBank/DDBJ databases">
        <title>Activity-based single-cell genomes from oceanic crustal fluid captures similar information to metagenomic and metatranscriptomic surveys with orders of magnitude less sampling.</title>
        <authorList>
            <person name="D'Angelo T.S."/>
            <person name="Orcutt B.N."/>
        </authorList>
    </citation>
    <scope>NUCLEOTIDE SEQUENCE [LARGE SCALE GENOMIC DNA]</scope>
    <source>
        <strain evidence="1">AH-315-J10</strain>
    </source>
</reference>
<sequence length="83" mass="9180">MTTPVPTRFTDEELAMLDRLVNEGVADSRSAVIRLGLHELAESVQRARVGAIIAESYSQHPQTREDDELAMANAIAMTEAEPW</sequence>
<evidence type="ECO:0000313" key="1">
    <source>
        <dbReference type="EMBL" id="MBN4059600.1"/>
    </source>
</evidence>
<evidence type="ECO:0008006" key="3">
    <source>
        <dbReference type="Google" id="ProtNLM"/>
    </source>
</evidence>
<dbReference type="Proteomes" id="UP000724964">
    <property type="component" value="Unassembled WGS sequence"/>
</dbReference>
<evidence type="ECO:0000313" key="2">
    <source>
        <dbReference type="Proteomes" id="UP000724964"/>
    </source>
</evidence>
<protein>
    <recommendedName>
        <fullName evidence="3">Ribbon-helix-helix protein CopG domain-containing protein</fullName>
    </recommendedName>
</protein>
<proteinExistence type="predicted"/>
<comment type="caution">
    <text evidence="1">The sequence shown here is derived from an EMBL/GenBank/DDBJ whole genome shotgun (WGS) entry which is preliminary data.</text>
</comment>
<accession>A0ABS3AQL9</accession>